<sequence length="82" mass="8768">MFKTLAAGMQGTATATFWNRGGDGGGDAEERVRPLGDGDLLEQDDATNMRCRGDGAASAAMELLRRRWSCFLVPVFDGDKGV</sequence>
<organism evidence="1 2">
    <name type="scientific">Stylosanthes scabra</name>
    <dbReference type="NCBI Taxonomy" id="79078"/>
    <lineage>
        <taxon>Eukaryota</taxon>
        <taxon>Viridiplantae</taxon>
        <taxon>Streptophyta</taxon>
        <taxon>Embryophyta</taxon>
        <taxon>Tracheophyta</taxon>
        <taxon>Spermatophyta</taxon>
        <taxon>Magnoliopsida</taxon>
        <taxon>eudicotyledons</taxon>
        <taxon>Gunneridae</taxon>
        <taxon>Pentapetalae</taxon>
        <taxon>rosids</taxon>
        <taxon>fabids</taxon>
        <taxon>Fabales</taxon>
        <taxon>Fabaceae</taxon>
        <taxon>Papilionoideae</taxon>
        <taxon>50 kb inversion clade</taxon>
        <taxon>dalbergioids sensu lato</taxon>
        <taxon>Dalbergieae</taxon>
        <taxon>Pterocarpus clade</taxon>
        <taxon>Stylosanthes</taxon>
    </lineage>
</organism>
<dbReference type="EMBL" id="JASCZI010090791">
    <property type="protein sequence ID" value="MED6146555.1"/>
    <property type="molecule type" value="Genomic_DNA"/>
</dbReference>
<accession>A0ABU6TDW7</accession>
<name>A0ABU6TDW7_9FABA</name>
<evidence type="ECO:0000313" key="1">
    <source>
        <dbReference type="EMBL" id="MED6146555.1"/>
    </source>
</evidence>
<protein>
    <submittedName>
        <fullName evidence="1">Uncharacterized protein</fullName>
    </submittedName>
</protein>
<evidence type="ECO:0000313" key="2">
    <source>
        <dbReference type="Proteomes" id="UP001341840"/>
    </source>
</evidence>
<proteinExistence type="predicted"/>
<dbReference type="Proteomes" id="UP001341840">
    <property type="component" value="Unassembled WGS sequence"/>
</dbReference>
<comment type="caution">
    <text evidence="1">The sequence shown here is derived from an EMBL/GenBank/DDBJ whole genome shotgun (WGS) entry which is preliminary data.</text>
</comment>
<keyword evidence="2" id="KW-1185">Reference proteome</keyword>
<gene>
    <name evidence="1" type="ORF">PIB30_035557</name>
</gene>
<reference evidence="1 2" key="1">
    <citation type="journal article" date="2023" name="Plants (Basel)">
        <title>Bridging the Gap: Combining Genomics and Transcriptomics Approaches to Understand Stylosanthes scabra, an Orphan Legume from the Brazilian Caatinga.</title>
        <authorList>
            <person name="Ferreira-Neto J.R.C."/>
            <person name="da Silva M.D."/>
            <person name="Binneck E."/>
            <person name="de Melo N.F."/>
            <person name="da Silva R.H."/>
            <person name="de Melo A.L.T.M."/>
            <person name="Pandolfi V."/>
            <person name="Bustamante F.O."/>
            <person name="Brasileiro-Vidal A.C."/>
            <person name="Benko-Iseppon A.M."/>
        </authorList>
    </citation>
    <scope>NUCLEOTIDE SEQUENCE [LARGE SCALE GENOMIC DNA]</scope>
    <source>
        <tissue evidence="1">Leaves</tissue>
    </source>
</reference>